<dbReference type="Gene3D" id="2.20.25.690">
    <property type="match status" value="1"/>
</dbReference>
<feature type="domain" description="Peptidase S8/S53" evidence="1">
    <location>
        <begin position="26"/>
        <end position="244"/>
    </location>
</feature>
<dbReference type="Pfam" id="PF00082">
    <property type="entry name" value="Peptidase_S8"/>
    <property type="match status" value="1"/>
</dbReference>
<dbReference type="AlphaFoldDB" id="A0A914YAV2"/>
<proteinExistence type="predicted"/>
<sequence length="251" mass="28270">MSLKNYIPKDVTQQSEFLKKYPEYDGRGIKIGIIDSDIVDKSLPGMQKTTDGLPKIIECFGKYLITIDTSKIVERNGKNYIIGLNAEKLYIPIKWKNPSDKWHLGSKSVFEIKMDGKKSGIFIDDFDKTDSKRKLAAMKNKTLNCIVWFDGKQWRACIYNTSLYNFQNLEKIEVLTHFEDEQEGALNSKSKLSCKISDDGNTLQFFGLYDDHATLVSHVLAANFPDNPESNGLAPGAQIVSIQACILEAAV</sequence>
<name>A0A914YAV2_9BILA</name>
<keyword evidence="2" id="KW-1185">Reference proteome</keyword>
<organism evidence="2 3">
    <name type="scientific">Panagrolaimus superbus</name>
    <dbReference type="NCBI Taxonomy" id="310955"/>
    <lineage>
        <taxon>Eukaryota</taxon>
        <taxon>Metazoa</taxon>
        <taxon>Ecdysozoa</taxon>
        <taxon>Nematoda</taxon>
        <taxon>Chromadorea</taxon>
        <taxon>Rhabditida</taxon>
        <taxon>Tylenchina</taxon>
        <taxon>Panagrolaimomorpha</taxon>
        <taxon>Panagrolaimoidea</taxon>
        <taxon>Panagrolaimidae</taxon>
        <taxon>Panagrolaimus</taxon>
    </lineage>
</organism>
<dbReference type="Proteomes" id="UP000887577">
    <property type="component" value="Unplaced"/>
</dbReference>
<dbReference type="InterPro" id="IPR000209">
    <property type="entry name" value="Peptidase_S8/S53_dom"/>
</dbReference>
<evidence type="ECO:0000313" key="3">
    <source>
        <dbReference type="WBParaSite" id="PSU_v2.g14619.t1"/>
    </source>
</evidence>
<dbReference type="GO" id="GO:0004252">
    <property type="term" value="F:serine-type endopeptidase activity"/>
    <property type="evidence" value="ECO:0007669"/>
    <property type="project" value="InterPro"/>
</dbReference>
<dbReference type="InterPro" id="IPR036852">
    <property type="entry name" value="Peptidase_S8/S53_dom_sf"/>
</dbReference>
<dbReference type="SUPFAM" id="SSF52743">
    <property type="entry name" value="Subtilisin-like"/>
    <property type="match status" value="1"/>
</dbReference>
<evidence type="ECO:0000259" key="1">
    <source>
        <dbReference type="Pfam" id="PF00082"/>
    </source>
</evidence>
<accession>A0A914YAV2</accession>
<evidence type="ECO:0000313" key="2">
    <source>
        <dbReference type="Proteomes" id="UP000887577"/>
    </source>
</evidence>
<reference evidence="3" key="1">
    <citation type="submission" date="2022-11" db="UniProtKB">
        <authorList>
            <consortium name="WormBaseParasite"/>
        </authorList>
    </citation>
    <scope>IDENTIFICATION</scope>
</reference>
<protein>
    <submittedName>
        <fullName evidence="3">Peptidase S8/S53 domain-containing protein</fullName>
    </submittedName>
</protein>
<dbReference type="WBParaSite" id="PSU_v2.g14619.t1">
    <property type="protein sequence ID" value="PSU_v2.g14619.t1"/>
    <property type="gene ID" value="PSU_v2.g14619"/>
</dbReference>
<dbReference type="GO" id="GO:0006508">
    <property type="term" value="P:proteolysis"/>
    <property type="evidence" value="ECO:0007669"/>
    <property type="project" value="InterPro"/>
</dbReference>